<dbReference type="EMBL" id="CP043498">
    <property type="protein sequence ID" value="QFY62080.1"/>
    <property type="molecule type" value="Genomic_DNA"/>
</dbReference>
<sequence length="176" mass="17665">MDPKRRSLLSLLLLTCWLAAAGNLAVRDASAKDGGSNSGSGSSGGSGSGSSGSGSSGSNSGSSGSGSDNSGHGGGDDHGGGHGGDDGDDGDDDGGSGNHGRGSDYDRARDAVRDGKVLPLKAILKNIDMRRYGRVIDVRLQRSMVSDTYQLKVRDGAGTIRTLRINARDGTLLGGS</sequence>
<feature type="compositionally biased region" description="Low complexity" evidence="1">
    <location>
        <begin position="56"/>
        <end position="70"/>
    </location>
</feature>
<evidence type="ECO:0000313" key="3">
    <source>
        <dbReference type="EMBL" id="QFY62080.1"/>
    </source>
</evidence>
<gene>
    <name evidence="3" type="ORF">FZ934_17770</name>
</gene>
<organism evidence="3 4">
    <name type="scientific">Rhizobium grahamii</name>
    <dbReference type="NCBI Taxonomy" id="1120045"/>
    <lineage>
        <taxon>Bacteria</taxon>
        <taxon>Pseudomonadati</taxon>
        <taxon>Pseudomonadota</taxon>
        <taxon>Alphaproteobacteria</taxon>
        <taxon>Hyphomicrobiales</taxon>
        <taxon>Rhizobiaceae</taxon>
        <taxon>Rhizobium/Agrobacterium group</taxon>
        <taxon>Rhizobium</taxon>
    </lineage>
</organism>
<dbReference type="RefSeq" id="WP_153272130.1">
    <property type="nucleotide sequence ID" value="NZ_CP043498.1"/>
</dbReference>
<feature type="compositionally biased region" description="Basic and acidic residues" evidence="1">
    <location>
        <begin position="74"/>
        <end position="85"/>
    </location>
</feature>
<feature type="chain" id="PRO_5024911606" description="PepSY domain-containing protein" evidence="2">
    <location>
        <begin position="22"/>
        <end position="176"/>
    </location>
</feature>
<feature type="region of interest" description="Disordered" evidence="1">
    <location>
        <begin position="29"/>
        <end position="108"/>
    </location>
</feature>
<name>A0A5Q0CD84_9HYPH</name>
<evidence type="ECO:0008006" key="5">
    <source>
        <dbReference type="Google" id="ProtNLM"/>
    </source>
</evidence>
<reference evidence="3 4" key="1">
    <citation type="submission" date="2019-08" db="EMBL/GenBank/DDBJ databases">
        <title>Prosopis cineraria nodule microbiome.</title>
        <authorList>
            <person name="Ali R."/>
            <person name="Chaluvadi S.R."/>
            <person name="Wang X."/>
        </authorList>
    </citation>
    <scope>NUCLEOTIDE SEQUENCE [LARGE SCALE GENOMIC DNA]</scope>
    <source>
        <strain evidence="3 4">BG7</strain>
    </source>
</reference>
<keyword evidence="2" id="KW-0732">Signal</keyword>
<keyword evidence="4" id="KW-1185">Reference proteome</keyword>
<evidence type="ECO:0000256" key="1">
    <source>
        <dbReference type="SAM" id="MobiDB-lite"/>
    </source>
</evidence>
<evidence type="ECO:0000313" key="4">
    <source>
        <dbReference type="Proteomes" id="UP000326881"/>
    </source>
</evidence>
<accession>A0A5Q0CD84</accession>
<feature type="signal peptide" evidence="2">
    <location>
        <begin position="1"/>
        <end position="21"/>
    </location>
</feature>
<dbReference type="AlphaFoldDB" id="A0A5Q0CD84"/>
<protein>
    <recommendedName>
        <fullName evidence="5">PepSY domain-containing protein</fullName>
    </recommendedName>
</protein>
<proteinExistence type="predicted"/>
<evidence type="ECO:0000256" key="2">
    <source>
        <dbReference type="SAM" id="SignalP"/>
    </source>
</evidence>
<dbReference type="KEGG" id="rgr:FZ934_17770"/>
<feature type="compositionally biased region" description="Gly residues" evidence="1">
    <location>
        <begin position="36"/>
        <end position="55"/>
    </location>
</feature>
<dbReference type="Proteomes" id="UP000326881">
    <property type="component" value="Chromosome"/>
</dbReference>
<dbReference type="OrthoDB" id="8282977at2"/>